<dbReference type="AlphaFoldDB" id="A0A135RPF4"/>
<dbReference type="Proteomes" id="UP000070121">
    <property type="component" value="Unassembled WGS sequence"/>
</dbReference>
<feature type="non-terminal residue" evidence="2">
    <location>
        <position position="116"/>
    </location>
</feature>
<comment type="caution">
    <text evidence="2">The sequence shown here is derived from an EMBL/GenBank/DDBJ whole genome shotgun (WGS) entry which is preliminary data.</text>
</comment>
<evidence type="ECO:0000256" key="1">
    <source>
        <dbReference type="SAM" id="MobiDB-lite"/>
    </source>
</evidence>
<dbReference type="EMBL" id="JFFI01002744">
    <property type="protein sequence ID" value="KXH25642.1"/>
    <property type="molecule type" value="Genomic_DNA"/>
</dbReference>
<feature type="compositionally biased region" description="Basic residues" evidence="1">
    <location>
        <begin position="106"/>
        <end position="116"/>
    </location>
</feature>
<keyword evidence="3" id="KW-1185">Reference proteome</keyword>
<protein>
    <submittedName>
        <fullName evidence="2">Uncharacterized protein</fullName>
    </submittedName>
</protein>
<evidence type="ECO:0000313" key="2">
    <source>
        <dbReference type="EMBL" id="KXH25642.1"/>
    </source>
</evidence>
<name>A0A135RPF4_9PEZI</name>
<reference evidence="2 3" key="1">
    <citation type="submission" date="2014-02" db="EMBL/GenBank/DDBJ databases">
        <title>The genome sequence of Colletotrichum salicis CBS 607.94.</title>
        <authorList>
            <person name="Baroncelli R."/>
            <person name="Thon M.R."/>
        </authorList>
    </citation>
    <scope>NUCLEOTIDE SEQUENCE [LARGE SCALE GENOMIC DNA]</scope>
    <source>
        <strain evidence="2 3">CBS 607.94</strain>
    </source>
</reference>
<proteinExistence type="predicted"/>
<gene>
    <name evidence="2" type="ORF">CSAL01_13038</name>
</gene>
<accession>A0A135RPF4</accession>
<organism evidence="2 3">
    <name type="scientific">Colletotrichum salicis</name>
    <dbReference type="NCBI Taxonomy" id="1209931"/>
    <lineage>
        <taxon>Eukaryota</taxon>
        <taxon>Fungi</taxon>
        <taxon>Dikarya</taxon>
        <taxon>Ascomycota</taxon>
        <taxon>Pezizomycotina</taxon>
        <taxon>Sordariomycetes</taxon>
        <taxon>Hypocreomycetidae</taxon>
        <taxon>Glomerellales</taxon>
        <taxon>Glomerellaceae</taxon>
        <taxon>Colletotrichum</taxon>
        <taxon>Colletotrichum acutatum species complex</taxon>
    </lineage>
</organism>
<feature type="compositionally biased region" description="Basic residues" evidence="1">
    <location>
        <begin position="41"/>
        <end position="61"/>
    </location>
</feature>
<sequence length="116" mass="13514">MDQRSPGSPLRPLLSAHRRLRHESDEHSPHGRGIPPPLRRNLSRRRAHDRRPHNPSRRRPPLKTQNARPLGRALLHPPPPRSGLHPHGRKTPHLLPPLRLPFLQRRPPHPQRRPDP</sequence>
<feature type="region of interest" description="Disordered" evidence="1">
    <location>
        <begin position="1"/>
        <end position="116"/>
    </location>
</feature>
<evidence type="ECO:0000313" key="3">
    <source>
        <dbReference type="Proteomes" id="UP000070121"/>
    </source>
</evidence>